<sequence>MNKQFYTHLIDIKDLKVDLEKIEISPHEHQELLTIAHKTIHHIVIDIVLTELDEKEKKIFLSNLSKDDHTLIWSHLKERVENIDEKIKVASRTIIEELRRDLDEVKNSL</sequence>
<accession>A0A2M8EXY6</accession>
<comment type="caution">
    <text evidence="1">The sequence shown here is derived from an EMBL/GenBank/DDBJ whole genome shotgun (WGS) entry which is preliminary data.</text>
</comment>
<evidence type="ECO:0000313" key="2">
    <source>
        <dbReference type="Proteomes" id="UP000231383"/>
    </source>
</evidence>
<protein>
    <submittedName>
        <fullName evidence="1">Uncharacterized protein</fullName>
    </submittedName>
</protein>
<reference evidence="2" key="1">
    <citation type="submission" date="2017-09" db="EMBL/GenBank/DDBJ databases">
        <title>Depth-based differentiation of microbial function through sediment-hosted aquifers and enrichment of novel symbionts in the deep terrestrial subsurface.</title>
        <authorList>
            <person name="Probst A.J."/>
            <person name="Ladd B."/>
            <person name="Jarett J.K."/>
            <person name="Geller-Mcgrath D.E."/>
            <person name="Sieber C.M.K."/>
            <person name="Emerson J.B."/>
            <person name="Anantharaman K."/>
            <person name="Thomas B.C."/>
            <person name="Malmstrom R."/>
            <person name="Stieglmeier M."/>
            <person name="Klingl A."/>
            <person name="Woyke T."/>
            <person name="Ryan C.M."/>
            <person name="Banfield J.F."/>
        </authorList>
    </citation>
    <scope>NUCLEOTIDE SEQUENCE [LARGE SCALE GENOMIC DNA]</scope>
</reference>
<dbReference type="AlphaFoldDB" id="A0A2M8EXY6"/>
<proteinExistence type="predicted"/>
<organism evidence="1 2">
    <name type="scientific">Candidatus Roizmanbacteria bacterium CG_4_9_14_0_2_um_filter_39_13</name>
    <dbReference type="NCBI Taxonomy" id="1974839"/>
    <lineage>
        <taxon>Bacteria</taxon>
        <taxon>Candidatus Roizmaniibacteriota</taxon>
    </lineage>
</organism>
<dbReference type="Proteomes" id="UP000231383">
    <property type="component" value="Unassembled WGS sequence"/>
</dbReference>
<evidence type="ECO:0000313" key="1">
    <source>
        <dbReference type="EMBL" id="PJC31061.1"/>
    </source>
</evidence>
<dbReference type="EMBL" id="PFSC01000121">
    <property type="protein sequence ID" value="PJC31061.1"/>
    <property type="molecule type" value="Genomic_DNA"/>
</dbReference>
<name>A0A2M8EXY6_9BACT</name>
<gene>
    <name evidence="1" type="ORF">CO051_04515</name>
</gene>